<dbReference type="EMBL" id="MT631147">
    <property type="protein sequence ID" value="QNO45727.1"/>
    <property type="molecule type" value="Genomic_DNA"/>
</dbReference>
<proteinExistence type="predicted"/>
<dbReference type="EMBL" id="MT630792">
    <property type="protein sequence ID" value="QNO43139.1"/>
    <property type="molecule type" value="Genomic_DNA"/>
</dbReference>
<name>A0A7G9Y073_9EURY</name>
<dbReference type="EMBL" id="MT630785">
    <property type="protein sequence ID" value="QNO43002.1"/>
    <property type="molecule type" value="Genomic_DNA"/>
</dbReference>
<evidence type="ECO:0000313" key="3">
    <source>
        <dbReference type="EMBL" id="QNO42466.1"/>
    </source>
</evidence>
<dbReference type="EMBL" id="MT630636">
    <property type="protein sequence ID" value="QNO41407.1"/>
    <property type="molecule type" value="Genomic_DNA"/>
</dbReference>
<evidence type="ECO:0000313" key="5">
    <source>
        <dbReference type="EMBL" id="QNO43139.1"/>
    </source>
</evidence>
<gene>
    <name evidence="4" type="ORF">ABGNOHFO_00021</name>
    <name evidence="6" type="ORF">GCLFFNCO_00006</name>
    <name evidence="3" type="ORF">LBOOMNCC_00019</name>
    <name evidence="5" type="ORF">LNNHMJAE_00014</name>
    <name evidence="1" type="ORF">NCPLLKBI_00001</name>
    <name evidence="2" type="ORF">OEDCDHIP_00021</name>
</gene>
<reference evidence="1" key="1">
    <citation type="submission" date="2020-06" db="EMBL/GenBank/DDBJ databases">
        <title>Unique genomic features of the anaerobic methanotrophic archaea.</title>
        <authorList>
            <person name="Chadwick G.L."/>
            <person name="Skennerton C.T."/>
            <person name="Laso-Perez R."/>
            <person name="Leu A.O."/>
            <person name="Speth D.R."/>
            <person name="Yu H."/>
            <person name="Morgan-Lang C."/>
            <person name="Hatzenpichler R."/>
            <person name="Goudeau D."/>
            <person name="Malmstrom R."/>
            <person name="Brazelton W.J."/>
            <person name="Woyke T."/>
            <person name="Hallam S.J."/>
            <person name="Tyson G.W."/>
            <person name="Wegener G."/>
            <person name="Boetius A."/>
            <person name="Orphan V."/>
        </authorList>
    </citation>
    <scope>NUCLEOTIDE SEQUENCE</scope>
</reference>
<accession>A0A7G9Y073</accession>
<protein>
    <submittedName>
        <fullName evidence="1">Uncharacterized protein</fullName>
    </submittedName>
</protein>
<dbReference type="EMBL" id="MT630742">
    <property type="protein sequence ID" value="QNO42466.1"/>
    <property type="molecule type" value="Genomic_DNA"/>
</dbReference>
<dbReference type="AlphaFoldDB" id="A0A7G9Y073"/>
<evidence type="ECO:0000313" key="2">
    <source>
        <dbReference type="EMBL" id="QNO42304.1"/>
    </source>
</evidence>
<evidence type="ECO:0000313" key="6">
    <source>
        <dbReference type="EMBL" id="QNO45727.1"/>
    </source>
</evidence>
<sequence>MNQDNPQVANAHVCRNCGAELTDENWYPSCQKPRNYYVCKKCYDKQISLWQKANPEKTNVSQLRSSARQRRKQGMRPFNENKECELYLGCHIAERVLSLVFKDVERMPMHNPGFDVICNHNKKIDIKSACMQKTGDWGFNIRHNTTADYFLCLAFDNREDLNPLHAWLLPGSKFNHRKNTSIRQSRIHKWDKYRLDLSKISDCCDSLRSTNTKPHVKTGSTNDLDWDLTIVDYLKAGIQPAKIAVKLGVPKQTLQYHLTKTAKQGYIKKAGYGVWNVLKEPEAEKSHIRTSSYIASVKTYPQVRTLSQSTLHQFKQDAVRAHAFMTKWQVIRNLKNWTNEKRKQYLTAHNIPFEPLGIAGGGQRIIVEGKKVWLLNHSIIIHDKASYFAELALTAKNTALAKHLSIIKHIERLLHVSFEIKGDHIFKVARQHFALMQNALAQQYNESGEKLEIRNGKGLWFLIDNSFNLNEAETVHPGSAMTDNKKVQDFFNSLKAQPITTDFVLTAMAGIQANQAAFAENMTSHIEAVRNLSTGVKDMTAAINQFKQP</sequence>
<dbReference type="EMBL" id="MT630729">
    <property type="protein sequence ID" value="QNO42304.1"/>
    <property type="molecule type" value="Genomic_DNA"/>
</dbReference>
<organism evidence="1">
    <name type="scientific">Candidatus Methanogaster sp. ANME-2c ERB4</name>
    <dbReference type="NCBI Taxonomy" id="2759911"/>
    <lineage>
        <taxon>Archaea</taxon>
        <taxon>Methanobacteriati</taxon>
        <taxon>Methanobacteriota</taxon>
        <taxon>Stenosarchaea group</taxon>
        <taxon>Methanomicrobia</taxon>
        <taxon>Methanosarcinales</taxon>
        <taxon>ANME-2 cluster</taxon>
        <taxon>Candidatus Methanogasteraceae</taxon>
        <taxon>Candidatus Methanogaster</taxon>
    </lineage>
</organism>
<evidence type="ECO:0000313" key="1">
    <source>
        <dbReference type="EMBL" id="QNO41407.1"/>
    </source>
</evidence>
<evidence type="ECO:0000313" key="4">
    <source>
        <dbReference type="EMBL" id="QNO43002.1"/>
    </source>
</evidence>